<evidence type="ECO:0000256" key="1">
    <source>
        <dbReference type="SAM" id="Phobius"/>
    </source>
</evidence>
<organism evidence="2 3">
    <name type="scientific">Mycoplasmopsis equigenitalium</name>
    <dbReference type="NCBI Taxonomy" id="114883"/>
    <lineage>
        <taxon>Bacteria</taxon>
        <taxon>Bacillati</taxon>
        <taxon>Mycoplasmatota</taxon>
        <taxon>Mycoplasmoidales</taxon>
        <taxon>Metamycoplasmataceae</taxon>
        <taxon>Mycoplasmopsis</taxon>
    </lineage>
</organism>
<protein>
    <recommendedName>
        <fullName evidence="4">ECF transporter S component</fullName>
    </recommendedName>
</protein>
<feature type="transmembrane region" description="Helical" evidence="1">
    <location>
        <begin position="87"/>
        <end position="109"/>
    </location>
</feature>
<name>A0ABY5J428_9BACT</name>
<proteinExistence type="predicted"/>
<keyword evidence="1" id="KW-0472">Membrane</keyword>
<feature type="transmembrane region" description="Helical" evidence="1">
    <location>
        <begin position="42"/>
        <end position="67"/>
    </location>
</feature>
<feature type="transmembrane region" description="Helical" evidence="1">
    <location>
        <begin position="121"/>
        <end position="150"/>
    </location>
</feature>
<keyword evidence="1" id="KW-0812">Transmembrane</keyword>
<dbReference type="Proteomes" id="UP001059576">
    <property type="component" value="Chromosome"/>
</dbReference>
<dbReference type="RefSeq" id="WP_129721793.1">
    <property type="nucleotide sequence ID" value="NZ_CP101808.1"/>
</dbReference>
<evidence type="ECO:0008006" key="4">
    <source>
        <dbReference type="Google" id="ProtNLM"/>
    </source>
</evidence>
<evidence type="ECO:0000313" key="3">
    <source>
        <dbReference type="Proteomes" id="UP001059576"/>
    </source>
</evidence>
<evidence type="ECO:0000313" key="2">
    <source>
        <dbReference type="EMBL" id="UUD37271.1"/>
    </source>
</evidence>
<dbReference type="Gene3D" id="1.10.1760.20">
    <property type="match status" value="1"/>
</dbReference>
<reference evidence="2" key="1">
    <citation type="submission" date="2022-07" db="EMBL/GenBank/DDBJ databases">
        <title>Complete genome of Mycoplasma equigenitalium type strain T37.</title>
        <authorList>
            <person name="Spergser J."/>
        </authorList>
    </citation>
    <scope>NUCLEOTIDE SEQUENCE</scope>
    <source>
        <strain evidence="2">T37</strain>
    </source>
</reference>
<sequence length="225" mass="25741">MNTNYRYNPVTIKIAYLSMMLALVILFNYLSNFMTVFQFLKLDLSSIFIIISFIYISKIGAISLALIRFGIGPSYSHLGYDPVSVLGHSILLITTIILVLLLWLMMFLIKKVNTSFIKKQVLVYSVSVIICSLIMFILNALLFTPAYLYLFNSVKSIDFRPLAANWENMKWMTLGIENYWLGMFVLYSAFNLLSYGLNALASILLEIAFSKSNIIKPTIFKEKIN</sequence>
<keyword evidence="1" id="KW-1133">Transmembrane helix</keyword>
<gene>
    <name evidence="2" type="ORF">NPA09_01725</name>
</gene>
<dbReference type="NCBIfam" id="NF046054">
    <property type="entry name" value="memb_MPN527"/>
    <property type="match status" value="1"/>
</dbReference>
<feature type="transmembrane region" description="Helical" evidence="1">
    <location>
        <begin position="12"/>
        <end position="30"/>
    </location>
</feature>
<feature type="transmembrane region" description="Helical" evidence="1">
    <location>
        <begin position="179"/>
        <end position="205"/>
    </location>
</feature>
<accession>A0ABY5J428</accession>
<keyword evidence="3" id="KW-1185">Reference proteome</keyword>
<dbReference type="EMBL" id="CP101808">
    <property type="protein sequence ID" value="UUD37271.1"/>
    <property type="molecule type" value="Genomic_DNA"/>
</dbReference>